<protein>
    <submittedName>
        <fullName evidence="1">Uncharacterized protein</fullName>
    </submittedName>
</protein>
<gene>
    <name evidence="1" type="ORF">EVAR_39413_1</name>
</gene>
<name>A0A4C1Z032_EUMVA</name>
<dbReference type="AlphaFoldDB" id="A0A4C1Z032"/>
<keyword evidence="2" id="KW-1185">Reference proteome</keyword>
<dbReference type="Proteomes" id="UP000299102">
    <property type="component" value="Unassembled WGS sequence"/>
</dbReference>
<organism evidence="1 2">
    <name type="scientific">Eumeta variegata</name>
    <name type="common">Bagworm moth</name>
    <name type="synonym">Eumeta japonica</name>
    <dbReference type="NCBI Taxonomy" id="151549"/>
    <lineage>
        <taxon>Eukaryota</taxon>
        <taxon>Metazoa</taxon>
        <taxon>Ecdysozoa</taxon>
        <taxon>Arthropoda</taxon>
        <taxon>Hexapoda</taxon>
        <taxon>Insecta</taxon>
        <taxon>Pterygota</taxon>
        <taxon>Neoptera</taxon>
        <taxon>Endopterygota</taxon>
        <taxon>Lepidoptera</taxon>
        <taxon>Glossata</taxon>
        <taxon>Ditrysia</taxon>
        <taxon>Tineoidea</taxon>
        <taxon>Psychidae</taxon>
        <taxon>Oiketicinae</taxon>
        <taxon>Eumeta</taxon>
    </lineage>
</organism>
<accession>A0A4C1Z032</accession>
<proteinExistence type="predicted"/>
<sequence length="172" mass="18863">MNVGSDARAFRRFNKKRGPVTLAGVEITATVRWLLQKKGAGCKKFKRIDELQTKRFSITADLIEKCPVQCTKLCRCEGTPFLRVIGPATDVVGLLIFIGRRLACAAESNRAPSGALRGYLVTVERKAGIIEATAPLECASVISDPCGRSSDIRQQLSQRHDGGPDVFARFFH</sequence>
<evidence type="ECO:0000313" key="1">
    <source>
        <dbReference type="EMBL" id="GBP80543.1"/>
    </source>
</evidence>
<comment type="caution">
    <text evidence="1">The sequence shown here is derived from an EMBL/GenBank/DDBJ whole genome shotgun (WGS) entry which is preliminary data.</text>
</comment>
<evidence type="ECO:0000313" key="2">
    <source>
        <dbReference type="Proteomes" id="UP000299102"/>
    </source>
</evidence>
<dbReference type="EMBL" id="BGZK01001467">
    <property type="protein sequence ID" value="GBP80543.1"/>
    <property type="molecule type" value="Genomic_DNA"/>
</dbReference>
<reference evidence="1 2" key="1">
    <citation type="journal article" date="2019" name="Commun. Biol.">
        <title>The bagworm genome reveals a unique fibroin gene that provides high tensile strength.</title>
        <authorList>
            <person name="Kono N."/>
            <person name="Nakamura H."/>
            <person name="Ohtoshi R."/>
            <person name="Tomita M."/>
            <person name="Numata K."/>
            <person name="Arakawa K."/>
        </authorList>
    </citation>
    <scope>NUCLEOTIDE SEQUENCE [LARGE SCALE GENOMIC DNA]</scope>
</reference>